<feature type="binding site" evidence="7">
    <location>
        <position position="189"/>
    </location>
    <ligand>
        <name>L-glutamate</name>
        <dbReference type="ChEBI" id="CHEBI:29985"/>
    </ligand>
</feature>
<feature type="binding site" evidence="7">
    <location>
        <position position="100"/>
    </location>
    <ligand>
        <name>Zn(2+)</name>
        <dbReference type="ChEBI" id="CHEBI:29105"/>
    </ligand>
</feature>
<dbReference type="Pfam" id="PF00749">
    <property type="entry name" value="tRNA-synt_1c"/>
    <property type="match status" value="1"/>
</dbReference>
<evidence type="ECO:0000256" key="8">
    <source>
        <dbReference type="RuleBase" id="RU363037"/>
    </source>
</evidence>
<feature type="binding site" evidence="7">
    <location>
        <position position="118"/>
    </location>
    <ligand>
        <name>Zn(2+)</name>
        <dbReference type="ChEBI" id="CHEBI:29105"/>
    </ligand>
</feature>
<dbReference type="InterPro" id="IPR022380">
    <property type="entry name" value="Glu-Q_tRNA(Asp)_Synthase"/>
</dbReference>
<evidence type="ECO:0000256" key="4">
    <source>
        <dbReference type="ARBA" id="ARBA00022833"/>
    </source>
</evidence>
<evidence type="ECO:0000256" key="1">
    <source>
        <dbReference type="ARBA" id="ARBA00022598"/>
    </source>
</evidence>
<dbReference type="RefSeq" id="WP_211286842.1">
    <property type="nucleotide sequence ID" value="NZ_BSNC01000003.1"/>
</dbReference>
<dbReference type="NCBIfam" id="TIGR03838">
    <property type="entry name" value="queuosine_YadB"/>
    <property type="match status" value="1"/>
</dbReference>
<comment type="caution">
    <text evidence="10">The sequence shown here is derived from an EMBL/GenBank/DDBJ whole genome shotgun (WGS) entry which is preliminary data.</text>
</comment>
<keyword evidence="3 7" id="KW-0547">Nucleotide-binding</keyword>
<dbReference type="GO" id="GO:0006400">
    <property type="term" value="P:tRNA modification"/>
    <property type="evidence" value="ECO:0007669"/>
    <property type="project" value="InterPro"/>
</dbReference>
<dbReference type="Gene3D" id="3.40.50.620">
    <property type="entry name" value="HUPs"/>
    <property type="match status" value="1"/>
</dbReference>
<dbReference type="HAMAP" id="MF_01428">
    <property type="entry name" value="Glu_Q_tRNA_synth"/>
    <property type="match status" value="1"/>
</dbReference>
<feature type="binding site" evidence="7">
    <location>
        <position position="171"/>
    </location>
    <ligand>
        <name>L-glutamate</name>
        <dbReference type="ChEBI" id="CHEBI:29985"/>
    </ligand>
</feature>
<keyword evidence="5 7" id="KW-0067">ATP-binding</keyword>
<dbReference type="InterPro" id="IPR049940">
    <property type="entry name" value="GluQ/Sye"/>
</dbReference>
<dbReference type="Proteomes" id="UP001161422">
    <property type="component" value="Unassembled WGS sequence"/>
</dbReference>
<dbReference type="InterPro" id="IPR000924">
    <property type="entry name" value="Glu/Gln-tRNA-synth"/>
</dbReference>
<dbReference type="GO" id="GO:0008270">
    <property type="term" value="F:zinc ion binding"/>
    <property type="evidence" value="ECO:0007669"/>
    <property type="project" value="UniProtKB-UniRule"/>
</dbReference>
<keyword evidence="2 7" id="KW-0479">Metal-binding</keyword>
<dbReference type="InterPro" id="IPR014729">
    <property type="entry name" value="Rossmann-like_a/b/a_fold"/>
</dbReference>
<dbReference type="PRINTS" id="PR00987">
    <property type="entry name" value="TRNASYNTHGLU"/>
</dbReference>
<keyword evidence="6 7" id="KW-0030">Aminoacyl-tRNA synthetase</keyword>
<comment type="cofactor">
    <cofactor evidence="7">
        <name>Zn(2+)</name>
        <dbReference type="ChEBI" id="CHEBI:29105"/>
    </cofactor>
    <text evidence="7">Binds 1 zinc ion per subunit.</text>
</comment>
<evidence type="ECO:0000313" key="10">
    <source>
        <dbReference type="EMBL" id="GLP95629.1"/>
    </source>
</evidence>
<feature type="short sequence motif" description="'HIGH' region" evidence="7">
    <location>
        <begin position="11"/>
        <end position="21"/>
    </location>
</feature>
<feature type="binding site" evidence="7">
    <location>
        <position position="102"/>
    </location>
    <ligand>
        <name>Zn(2+)</name>
        <dbReference type="ChEBI" id="CHEBI:29105"/>
    </ligand>
</feature>
<dbReference type="InterPro" id="IPR020058">
    <property type="entry name" value="Glu/Gln-tRNA-synth_Ib_cat-dom"/>
</dbReference>
<dbReference type="PANTHER" id="PTHR43311:SF1">
    <property type="entry name" value="GLUTAMYL-Q TRNA(ASP) SYNTHETASE"/>
    <property type="match status" value="1"/>
</dbReference>
<feature type="binding site" evidence="7">
    <location>
        <begin position="8"/>
        <end position="12"/>
    </location>
    <ligand>
        <name>L-glutamate</name>
        <dbReference type="ChEBI" id="CHEBI:29985"/>
    </ligand>
</feature>
<name>A0AA37RUN0_9GAMM</name>
<feature type="binding site" evidence="7">
    <location>
        <position position="44"/>
    </location>
    <ligand>
        <name>L-glutamate</name>
        <dbReference type="ChEBI" id="CHEBI:29985"/>
    </ligand>
</feature>
<dbReference type="GO" id="GO:0006424">
    <property type="term" value="P:glutamyl-tRNA aminoacylation"/>
    <property type="evidence" value="ECO:0007669"/>
    <property type="project" value="InterPro"/>
</dbReference>
<comment type="similarity">
    <text evidence="7">Belongs to the class-I aminoacyl-tRNA synthetase family. GluQ subfamily.</text>
</comment>
<dbReference type="NCBIfam" id="NF004314">
    <property type="entry name" value="PRK05710.1-3"/>
    <property type="match status" value="1"/>
</dbReference>
<organism evidence="10 11">
    <name type="scientific">Paraferrimonas sedimenticola</name>
    <dbReference type="NCBI Taxonomy" id="375674"/>
    <lineage>
        <taxon>Bacteria</taxon>
        <taxon>Pseudomonadati</taxon>
        <taxon>Pseudomonadota</taxon>
        <taxon>Gammaproteobacteria</taxon>
        <taxon>Alteromonadales</taxon>
        <taxon>Ferrimonadaceae</taxon>
        <taxon>Paraferrimonas</taxon>
    </lineage>
</organism>
<dbReference type="EC" id="6.1.1.-" evidence="7"/>
<dbReference type="PANTHER" id="PTHR43311">
    <property type="entry name" value="GLUTAMATE--TRNA LIGASE"/>
    <property type="match status" value="1"/>
</dbReference>
<dbReference type="AlphaFoldDB" id="A0AA37RUN0"/>
<evidence type="ECO:0000256" key="5">
    <source>
        <dbReference type="ARBA" id="ARBA00022840"/>
    </source>
</evidence>
<dbReference type="SUPFAM" id="SSF52374">
    <property type="entry name" value="Nucleotidylyl transferase"/>
    <property type="match status" value="1"/>
</dbReference>
<keyword evidence="1 7" id="KW-0436">Ligase</keyword>
<evidence type="ECO:0000259" key="9">
    <source>
        <dbReference type="Pfam" id="PF00749"/>
    </source>
</evidence>
<keyword evidence="4 7" id="KW-0862">Zinc</keyword>
<evidence type="ECO:0000256" key="2">
    <source>
        <dbReference type="ARBA" id="ARBA00022723"/>
    </source>
</evidence>
<feature type="binding site" evidence="7">
    <location>
        <position position="114"/>
    </location>
    <ligand>
        <name>Zn(2+)</name>
        <dbReference type="ChEBI" id="CHEBI:29105"/>
    </ligand>
</feature>
<accession>A0AA37RUN0</accession>
<comment type="function">
    <text evidence="7">Catalyzes the tRNA-independent activation of glutamate in presence of ATP and the subsequent transfer of glutamate onto a tRNA(Asp). Glutamate is transferred on the 2-amino-5-(4,5-dihydroxy-2-cyclopenten-1-yl) moiety of the queuosine in the wobble position of the QUC anticodon.</text>
</comment>
<reference evidence="10" key="1">
    <citation type="journal article" date="2014" name="Int. J. Syst. Evol. Microbiol.">
        <title>Complete genome sequence of Corynebacterium casei LMG S-19264T (=DSM 44701T), isolated from a smear-ripened cheese.</title>
        <authorList>
            <consortium name="US DOE Joint Genome Institute (JGI-PGF)"/>
            <person name="Walter F."/>
            <person name="Albersmeier A."/>
            <person name="Kalinowski J."/>
            <person name="Ruckert C."/>
        </authorList>
    </citation>
    <scope>NUCLEOTIDE SEQUENCE</scope>
    <source>
        <strain evidence="10">NBRC 101628</strain>
    </source>
</reference>
<evidence type="ECO:0000256" key="7">
    <source>
        <dbReference type="HAMAP-Rule" id="MF_01428"/>
    </source>
</evidence>
<dbReference type="GO" id="GO:0005524">
    <property type="term" value="F:ATP binding"/>
    <property type="evidence" value="ECO:0007669"/>
    <property type="project" value="UniProtKB-KW"/>
</dbReference>
<dbReference type="EMBL" id="BSNC01000003">
    <property type="protein sequence ID" value="GLP95629.1"/>
    <property type="molecule type" value="Genomic_DNA"/>
</dbReference>
<dbReference type="FunFam" id="3.40.50.620:FF:000093">
    <property type="entry name" value="Glutamyl-Q tRNA(Asp) synthetase"/>
    <property type="match status" value="1"/>
</dbReference>
<dbReference type="GO" id="GO:0004818">
    <property type="term" value="F:glutamate-tRNA ligase activity"/>
    <property type="evidence" value="ECO:0007669"/>
    <property type="project" value="TreeGrafter"/>
</dbReference>
<dbReference type="GO" id="GO:0005829">
    <property type="term" value="C:cytosol"/>
    <property type="evidence" value="ECO:0007669"/>
    <property type="project" value="TreeGrafter"/>
</dbReference>
<evidence type="ECO:0000313" key="11">
    <source>
        <dbReference type="Proteomes" id="UP001161422"/>
    </source>
</evidence>
<keyword evidence="8" id="KW-0648">Protein biosynthesis</keyword>
<keyword evidence="11" id="KW-1185">Reference proteome</keyword>
<evidence type="ECO:0000256" key="3">
    <source>
        <dbReference type="ARBA" id="ARBA00022741"/>
    </source>
</evidence>
<evidence type="ECO:0000256" key="6">
    <source>
        <dbReference type="ARBA" id="ARBA00023146"/>
    </source>
</evidence>
<proteinExistence type="inferred from homology"/>
<feature type="binding site" evidence="7">
    <location>
        <position position="230"/>
    </location>
    <ligand>
        <name>ATP</name>
        <dbReference type="ChEBI" id="CHEBI:30616"/>
    </ligand>
</feature>
<feature type="domain" description="Glutamyl/glutaminyl-tRNA synthetase class Ib catalytic" evidence="9">
    <location>
        <begin position="8"/>
        <end position="235"/>
    </location>
</feature>
<feature type="short sequence motif" description="'KMSKS' region" evidence="7">
    <location>
        <begin position="227"/>
        <end position="231"/>
    </location>
</feature>
<reference evidence="10" key="2">
    <citation type="submission" date="2023-01" db="EMBL/GenBank/DDBJ databases">
        <title>Draft genome sequence of Paraferrimonas sedimenticola strain NBRC 101628.</title>
        <authorList>
            <person name="Sun Q."/>
            <person name="Mori K."/>
        </authorList>
    </citation>
    <scope>NUCLEOTIDE SEQUENCE</scope>
    <source>
        <strain evidence="10">NBRC 101628</strain>
    </source>
</reference>
<sequence length="294" mass="32724">MPMSYIGRFAPSPSGPLHFGSLVAALGSYLRAKQQGGRWLVRIDDLDPPREVPGSADSICQSLQAHGLHWDDELFYQSQRFEQYQACLDQLMAKGLAYGCHCTRKRIQSLGGLYDGHCRELNIDPNGQGIRLHNQHPITEFDDQLLGQISIGADWAGEDFLLKRRDGYFAYQLAVVLDDHYQGITEVVRGADLLETSARHISLYRSLNLQEPKWAHLPLALMPNGQKLSKQNQAPELEAVQATQNLFDALLILGQTPPDGNPDDYSVEQILEHAVAAFDWEAIPTKAQVAPSPV</sequence>
<gene>
    <name evidence="7 10" type="primary">gluQ</name>
    <name evidence="10" type="ORF">GCM10007895_09350</name>
</gene>
<protein>
    <recommendedName>
        <fullName evidence="7">Glutamyl-Q tRNA(Asp) synthetase</fullName>
        <shortName evidence="7">Glu-Q-RSs</shortName>
        <ecNumber evidence="7">6.1.1.-</ecNumber>
    </recommendedName>
</protein>